<evidence type="ECO:0000313" key="2">
    <source>
        <dbReference type="Proteomes" id="UP001410795"/>
    </source>
</evidence>
<name>A0ABP7B9R4_9MICO</name>
<proteinExistence type="predicted"/>
<evidence type="ECO:0008006" key="3">
    <source>
        <dbReference type="Google" id="ProtNLM"/>
    </source>
</evidence>
<evidence type="ECO:0000313" key="1">
    <source>
        <dbReference type="EMBL" id="GAA3652381.1"/>
    </source>
</evidence>
<dbReference type="Proteomes" id="UP001410795">
    <property type="component" value="Unassembled WGS sequence"/>
</dbReference>
<comment type="caution">
    <text evidence="1">The sequence shown here is derived from an EMBL/GenBank/DDBJ whole genome shotgun (WGS) entry which is preliminary data.</text>
</comment>
<gene>
    <name evidence="1" type="ORF">GCM10022202_10260</name>
</gene>
<keyword evidence="2" id="KW-1185">Reference proteome</keyword>
<accession>A0ABP7B9R4</accession>
<sequence length="138" mass="14781">MLVEALLAADEGYGSAELRAQLASARAVRYEGPDPDGFWPGIGLEVPGDLPLAVPGDANFPVVGLYRPLDGRVFEVYLTVLGGRLSTLSISEGRDWTEDEQVEWMEAGRGVHELPGWPVPADLELLVETPGGLRPVSA</sequence>
<reference evidence="2" key="1">
    <citation type="journal article" date="2019" name="Int. J. Syst. Evol. Microbiol.">
        <title>The Global Catalogue of Microorganisms (GCM) 10K type strain sequencing project: providing services to taxonomists for standard genome sequencing and annotation.</title>
        <authorList>
            <consortium name="The Broad Institute Genomics Platform"/>
            <consortium name="The Broad Institute Genome Sequencing Center for Infectious Disease"/>
            <person name="Wu L."/>
            <person name="Ma J."/>
        </authorList>
    </citation>
    <scope>NUCLEOTIDE SEQUENCE [LARGE SCALE GENOMIC DNA]</scope>
    <source>
        <strain evidence="2">JCM 16546</strain>
    </source>
</reference>
<organism evidence="1 2">
    <name type="scientific">Microbacterium marinilacus</name>
    <dbReference type="NCBI Taxonomy" id="415209"/>
    <lineage>
        <taxon>Bacteria</taxon>
        <taxon>Bacillati</taxon>
        <taxon>Actinomycetota</taxon>
        <taxon>Actinomycetes</taxon>
        <taxon>Micrococcales</taxon>
        <taxon>Microbacteriaceae</taxon>
        <taxon>Microbacterium</taxon>
    </lineage>
</organism>
<protein>
    <recommendedName>
        <fullName evidence="3">NUDIX hydrolase</fullName>
    </recommendedName>
</protein>
<dbReference type="RefSeq" id="WP_221855479.1">
    <property type="nucleotide sequence ID" value="NZ_BAAAYV010000005.1"/>
</dbReference>
<dbReference type="EMBL" id="BAAAYV010000005">
    <property type="protein sequence ID" value="GAA3652381.1"/>
    <property type="molecule type" value="Genomic_DNA"/>
</dbReference>